<dbReference type="PANTHER" id="PTHR33778:SF1">
    <property type="entry name" value="MAGNESIUM TRANSPORTER YHID-RELATED"/>
    <property type="match status" value="1"/>
</dbReference>
<evidence type="ECO:0000256" key="3">
    <source>
        <dbReference type="ARBA" id="ARBA00022475"/>
    </source>
</evidence>
<evidence type="ECO:0000256" key="5">
    <source>
        <dbReference type="ARBA" id="ARBA00022989"/>
    </source>
</evidence>
<feature type="domain" description="MgtC/SapB/SrpB/YhiD N-terminal" evidence="8">
    <location>
        <begin position="15"/>
        <end position="142"/>
    </location>
</feature>
<evidence type="ECO:0000259" key="8">
    <source>
        <dbReference type="Pfam" id="PF02308"/>
    </source>
</evidence>
<keyword evidence="3" id="KW-1003">Cell membrane</keyword>
<evidence type="ECO:0000256" key="4">
    <source>
        <dbReference type="ARBA" id="ARBA00022692"/>
    </source>
</evidence>
<dbReference type="RefSeq" id="WP_013967750.1">
    <property type="nucleotide sequence ID" value="NC_015732.1"/>
</dbReference>
<evidence type="ECO:0000256" key="2">
    <source>
        <dbReference type="ARBA" id="ARBA00009298"/>
    </source>
</evidence>
<accession>F8EZS4</accession>
<dbReference type="OrthoDB" id="9811198at2"/>
<evidence type="ECO:0000256" key="6">
    <source>
        <dbReference type="ARBA" id="ARBA00023136"/>
    </source>
</evidence>
<dbReference type="InterPro" id="IPR049177">
    <property type="entry name" value="MgtC_SapB_SrpB_YhiD_N"/>
</dbReference>
<proteinExistence type="inferred from homology"/>
<dbReference type="eggNOG" id="COG1285">
    <property type="taxonomic scope" value="Bacteria"/>
</dbReference>
<keyword evidence="5 7" id="KW-1133">Transmembrane helix</keyword>
<sequence length="229" mass="24439">MDVPILTEVDMVIRLLAGFAAGGIIGFERASRHQVAGLRTHILIALGSTLLMILSIWIPQEFNMLKNGDPGRIAAQVVSGIGFLGAGAILRLGNNVKGLTTAASLWFVAAVGLAVGAGLFFAAAIAEAMGLFTLVALDVVEKKLFPAERNKLLELTFKSAIPDTRKSLEILASYGVRVQSIDVDQTLTKGGGSRIRLLVGLPTTTDLQKLSKALKETGNIERIEIKEKY</sequence>
<dbReference type="KEGG" id="scd:Spica_0270"/>
<comment type="subcellular location">
    <subcellularLocation>
        <location evidence="1">Cell membrane</location>
        <topology evidence="1">Multi-pass membrane protein</topology>
    </subcellularLocation>
</comment>
<gene>
    <name evidence="9" type="ordered locus">Spica_0270</name>
</gene>
<dbReference type="GO" id="GO:0005886">
    <property type="term" value="C:plasma membrane"/>
    <property type="evidence" value="ECO:0007669"/>
    <property type="project" value="UniProtKB-SubCell"/>
</dbReference>
<dbReference type="Proteomes" id="UP000000503">
    <property type="component" value="Chromosome"/>
</dbReference>
<organism evidence="9 10">
    <name type="scientific">Gracilinema caldarium (strain ATCC 51460 / DSM 7334 / H1)</name>
    <name type="common">Treponema caldarium</name>
    <dbReference type="NCBI Taxonomy" id="744872"/>
    <lineage>
        <taxon>Bacteria</taxon>
        <taxon>Pseudomonadati</taxon>
        <taxon>Spirochaetota</taxon>
        <taxon>Spirochaetia</taxon>
        <taxon>Spirochaetales</taxon>
        <taxon>Breznakiellaceae</taxon>
        <taxon>Gracilinema</taxon>
    </lineage>
</organism>
<dbReference type="EMBL" id="CP002868">
    <property type="protein sequence ID" value="AEJ18437.1"/>
    <property type="molecule type" value="Genomic_DNA"/>
</dbReference>
<reference evidence="10" key="1">
    <citation type="journal article" date="2013" name="Stand. Genomic Sci.">
        <title>Genome sequence of the thermophilic fresh-water bacterium Spirochaeta caldaria type strain (H1(T)), reclassification of Spirochaeta caldaria, Spirochaeta stenostrepta, and Spirochaeta zuelzerae in the genus Treponema as Treponema caldaria comb. nov., Treponema stenostrepta comb. nov., and Treponema zuelzerae comb. nov., and emendation of the genus Treponema.</title>
        <authorList>
            <person name="Abt B."/>
            <person name="Goker M."/>
            <person name="Scheuner C."/>
            <person name="Han C."/>
            <person name="Lu M."/>
            <person name="Misra M."/>
            <person name="Lapidus A."/>
            <person name="Nolan M."/>
            <person name="Lucas S."/>
            <person name="Hammon N."/>
            <person name="Deshpande S."/>
            <person name="Cheng J.F."/>
            <person name="Tapia R."/>
            <person name="Goodwin L.A."/>
            <person name="Pitluck S."/>
            <person name="Liolios K."/>
            <person name="Pagani I."/>
            <person name="Ivanova N."/>
            <person name="Mavromatis K."/>
            <person name="Mikhailova N."/>
            <person name="Huntemann M."/>
            <person name="Pati A."/>
            <person name="Chen A."/>
            <person name="Palaniappan K."/>
            <person name="Land M."/>
            <person name="Hauser L."/>
            <person name="Jeffries C.D."/>
            <person name="Rohde M."/>
            <person name="Spring S."/>
            <person name="Gronow S."/>
            <person name="Detter J.C."/>
            <person name="Bristow J."/>
            <person name="Eisen J.A."/>
            <person name="Markowitz V."/>
            <person name="Hugenholtz P."/>
            <person name="Kyrpides N.C."/>
            <person name="Woyke T."/>
            <person name="Klenk H.P."/>
        </authorList>
    </citation>
    <scope>NUCLEOTIDE SEQUENCE</scope>
    <source>
        <strain evidence="10">ATCC 51460 / DSM 7334 / H1</strain>
    </source>
</reference>
<dbReference type="HOGENOM" id="CLU_079292_0_0_12"/>
<dbReference type="STRING" id="744872.Spica_0270"/>
<dbReference type="PANTHER" id="PTHR33778">
    <property type="entry name" value="PROTEIN MGTC"/>
    <property type="match status" value="1"/>
</dbReference>
<feature type="transmembrane region" description="Helical" evidence="7">
    <location>
        <begin position="105"/>
        <end position="126"/>
    </location>
</feature>
<feature type="transmembrane region" description="Helical" evidence="7">
    <location>
        <begin position="42"/>
        <end position="58"/>
    </location>
</feature>
<evidence type="ECO:0000313" key="9">
    <source>
        <dbReference type="EMBL" id="AEJ18437.1"/>
    </source>
</evidence>
<dbReference type="AlphaFoldDB" id="F8EZS4"/>
<protein>
    <submittedName>
        <fullName evidence="9">MgtC/SapB transporter</fullName>
    </submittedName>
</protein>
<dbReference type="Pfam" id="PF02308">
    <property type="entry name" value="MgtC"/>
    <property type="match status" value="1"/>
</dbReference>
<keyword evidence="10" id="KW-1185">Reference proteome</keyword>
<feature type="transmembrane region" description="Helical" evidence="7">
    <location>
        <begin position="12"/>
        <end position="30"/>
    </location>
</feature>
<dbReference type="PRINTS" id="PR01837">
    <property type="entry name" value="MGTCSAPBPROT"/>
</dbReference>
<evidence type="ECO:0000256" key="1">
    <source>
        <dbReference type="ARBA" id="ARBA00004651"/>
    </source>
</evidence>
<name>F8EZS4_GRAC1</name>
<keyword evidence="4 7" id="KW-0812">Transmembrane</keyword>
<dbReference type="InterPro" id="IPR003416">
    <property type="entry name" value="MgtC/SapB/SrpB/YhiD_fam"/>
</dbReference>
<keyword evidence="6 7" id="KW-0472">Membrane</keyword>
<evidence type="ECO:0000313" key="10">
    <source>
        <dbReference type="Proteomes" id="UP000000503"/>
    </source>
</evidence>
<comment type="similarity">
    <text evidence="2">Belongs to the MgtC/SapB family.</text>
</comment>
<evidence type="ECO:0000256" key="7">
    <source>
        <dbReference type="SAM" id="Phobius"/>
    </source>
</evidence>
<feature type="transmembrane region" description="Helical" evidence="7">
    <location>
        <begin position="73"/>
        <end position="93"/>
    </location>
</feature>